<evidence type="ECO:0000313" key="2">
    <source>
        <dbReference type="EMBL" id="MXP62962.1"/>
    </source>
</evidence>
<keyword evidence="1" id="KW-1133">Transmembrane helix</keyword>
<evidence type="ECO:0000256" key="1">
    <source>
        <dbReference type="SAM" id="Phobius"/>
    </source>
</evidence>
<evidence type="ECO:0008006" key="4">
    <source>
        <dbReference type="Google" id="ProtNLM"/>
    </source>
</evidence>
<sequence length="88" mass="9768">MSRYPSVDLGSIEERIADLRRKVETLMSEQVTPAVSRASGRAQHLAHEMSATTRREAEQALGVVRERPVATILVALGVGYLIARLLRR</sequence>
<dbReference type="EMBL" id="SNVJ01000004">
    <property type="protein sequence ID" value="MXP62962.1"/>
    <property type="molecule type" value="Genomic_DNA"/>
</dbReference>
<dbReference type="RefSeq" id="WP_160936085.1">
    <property type="nucleotide sequence ID" value="NZ_SNVJ01000004.1"/>
</dbReference>
<keyword evidence="3" id="KW-1185">Reference proteome</keyword>
<reference evidence="2 3" key="1">
    <citation type="submission" date="2019-03" db="EMBL/GenBank/DDBJ databases">
        <title>Roseomonas sp. a novel Roseomonas species isolated from Sea whip Gorgonian.</title>
        <authorList>
            <person name="Li F."/>
            <person name="Pan X."/>
            <person name="Huang S."/>
            <person name="Li Z."/>
            <person name="Meng B."/>
        </authorList>
    </citation>
    <scope>NUCLEOTIDE SEQUENCE [LARGE SCALE GENOMIC DNA]</scope>
    <source>
        <strain evidence="2 3">M0104</strain>
    </source>
</reference>
<dbReference type="OrthoDB" id="7276731at2"/>
<accession>A0A845BCB0</accession>
<comment type="caution">
    <text evidence="2">The sequence shown here is derived from an EMBL/GenBank/DDBJ whole genome shotgun (WGS) entry which is preliminary data.</text>
</comment>
<gene>
    <name evidence="2" type="ORF">E0493_06300</name>
</gene>
<dbReference type="AlphaFoldDB" id="A0A845BCB0"/>
<dbReference type="Proteomes" id="UP000460715">
    <property type="component" value="Unassembled WGS sequence"/>
</dbReference>
<keyword evidence="1" id="KW-0812">Transmembrane</keyword>
<evidence type="ECO:0000313" key="3">
    <source>
        <dbReference type="Proteomes" id="UP000460715"/>
    </source>
</evidence>
<name>A0A845BCB0_9PROT</name>
<keyword evidence="1" id="KW-0472">Membrane</keyword>
<proteinExistence type="predicted"/>
<organism evidence="2 3">
    <name type="scientific">Teichococcus coralli</name>
    <dbReference type="NCBI Taxonomy" id="2545983"/>
    <lineage>
        <taxon>Bacteria</taxon>
        <taxon>Pseudomonadati</taxon>
        <taxon>Pseudomonadota</taxon>
        <taxon>Alphaproteobacteria</taxon>
        <taxon>Acetobacterales</taxon>
        <taxon>Roseomonadaceae</taxon>
        <taxon>Roseomonas</taxon>
    </lineage>
</organism>
<protein>
    <recommendedName>
        <fullName evidence="4">DUF3618 domain-containing protein</fullName>
    </recommendedName>
</protein>
<feature type="transmembrane region" description="Helical" evidence="1">
    <location>
        <begin position="69"/>
        <end position="86"/>
    </location>
</feature>